<comment type="caution">
    <text evidence="8">The sequence shown here is derived from an EMBL/GenBank/DDBJ whole genome shotgun (WGS) entry which is preliminary data.</text>
</comment>
<protein>
    <recommendedName>
        <fullName evidence="7">Zn(2)-C6 fungal-type domain-containing protein</fullName>
    </recommendedName>
</protein>
<evidence type="ECO:0000313" key="9">
    <source>
        <dbReference type="Proteomes" id="UP001595075"/>
    </source>
</evidence>
<keyword evidence="4" id="KW-0238">DNA-binding</keyword>
<dbReference type="EMBL" id="JAZHXI010000023">
    <property type="protein sequence ID" value="KAL2060228.1"/>
    <property type="molecule type" value="Genomic_DNA"/>
</dbReference>
<evidence type="ECO:0000256" key="6">
    <source>
        <dbReference type="ARBA" id="ARBA00023242"/>
    </source>
</evidence>
<evidence type="ECO:0000256" key="4">
    <source>
        <dbReference type="ARBA" id="ARBA00023125"/>
    </source>
</evidence>
<dbReference type="SMART" id="SM00066">
    <property type="entry name" value="GAL4"/>
    <property type="match status" value="1"/>
</dbReference>
<evidence type="ECO:0000313" key="8">
    <source>
        <dbReference type="EMBL" id="KAL2060228.1"/>
    </source>
</evidence>
<dbReference type="InterPro" id="IPR052360">
    <property type="entry name" value="Transcr_Regulatory_Proteins"/>
</dbReference>
<dbReference type="Proteomes" id="UP001595075">
    <property type="component" value="Unassembled WGS sequence"/>
</dbReference>
<accession>A0ABR4BRH3</accession>
<keyword evidence="9" id="KW-1185">Reference proteome</keyword>
<dbReference type="InterPro" id="IPR001138">
    <property type="entry name" value="Zn2Cys6_DnaBD"/>
</dbReference>
<evidence type="ECO:0000256" key="5">
    <source>
        <dbReference type="ARBA" id="ARBA00023163"/>
    </source>
</evidence>
<reference evidence="8 9" key="1">
    <citation type="journal article" date="2024" name="Commun. Biol.">
        <title>Comparative genomic analysis of thermophilic fungi reveals convergent evolutionary adaptations and gene losses.</title>
        <authorList>
            <person name="Steindorff A.S."/>
            <person name="Aguilar-Pontes M.V."/>
            <person name="Robinson A.J."/>
            <person name="Andreopoulos B."/>
            <person name="LaButti K."/>
            <person name="Kuo A."/>
            <person name="Mondo S."/>
            <person name="Riley R."/>
            <person name="Otillar R."/>
            <person name="Haridas S."/>
            <person name="Lipzen A."/>
            <person name="Grimwood J."/>
            <person name="Schmutz J."/>
            <person name="Clum A."/>
            <person name="Reid I.D."/>
            <person name="Moisan M.C."/>
            <person name="Butler G."/>
            <person name="Nguyen T.T.M."/>
            <person name="Dewar K."/>
            <person name="Conant G."/>
            <person name="Drula E."/>
            <person name="Henrissat B."/>
            <person name="Hansel C."/>
            <person name="Singer S."/>
            <person name="Hutchinson M.I."/>
            <person name="de Vries R.P."/>
            <person name="Natvig D.O."/>
            <person name="Powell A.J."/>
            <person name="Tsang A."/>
            <person name="Grigoriev I.V."/>
        </authorList>
    </citation>
    <scope>NUCLEOTIDE SEQUENCE [LARGE SCALE GENOMIC DNA]</scope>
    <source>
        <strain evidence="8 9">CBS 494.80</strain>
    </source>
</reference>
<evidence type="ECO:0000256" key="1">
    <source>
        <dbReference type="ARBA" id="ARBA00022723"/>
    </source>
</evidence>
<dbReference type="PANTHER" id="PTHR36206:SF16">
    <property type="entry name" value="TRANSCRIPTION FACTOR DOMAIN-CONTAINING PROTEIN-RELATED"/>
    <property type="match status" value="1"/>
</dbReference>
<name>A0ABR4BRH3_9HELO</name>
<feature type="domain" description="Zn(2)-C6 fungal-type" evidence="7">
    <location>
        <begin position="22"/>
        <end position="50"/>
    </location>
</feature>
<dbReference type="PROSITE" id="PS50048">
    <property type="entry name" value="ZN2_CY6_FUNGAL_2"/>
    <property type="match status" value="1"/>
</dbReference>
<keyword evidence="1" id="KW-0479">Metal-binding</keyword>
<evidence type="ECO:0000256" key="3">
    <source>
        <dbReference type="ARBA" id="ARBA00023015"/>
    </source>
</evidence>
<dbReference type="CDD" id="cd00067">
    <property type="entry name" value="GAL4"/>
    <property type="match status" value="1"/>
</dbReference>
<evidence type="ECO:0000256" key="2">
    <source>
        <dbReference type="ARBA" id="ARBA00022833"/>
    </source>
</evidence>
<sequence>MTMNVLLPKKKARASHTKSKAGCRTCKTRRVKCDEGRPACKNCKSTGRKCDGYGIWNTTITPASKDIVATQLVQLDSFKDIPLEAPQMTVLLTLPHLNDEERMSFDYFQSQTITKLPGLFYSYFWQKLVLQACTSEPAVLHAVIALGSAHRIEDESLRYRNRRSFDSQEIDKIARRQFFTIQEYSKAINHLRNRETEDKCASLRVVIITCVLFVTLELLRGEYENARAHTESGWKLMRELRLGNRCITFKPEAKLAGGFSPVDESLSDSLACLSVQSALFGCKSATSHLEINQPDHLGETKLPRYFRTVSDARKSFNVLLVDVLALTQECRSFDLAGTPYPNELRSRQVCLQSAIATWKISYSRSRATLLQQSDGMHTSIGVALLRIFLSMTSIMAETALSGGRQMIFDDYNSHFTSIITQTLSLLKSVGHPKSQSDREKMAGEFIADIGMLPFMYFTALKCRSPWIRRHAITLLLTTPIREGMWDSFIMAKVAQKVIILEEDGFYDSFLDEIEPEPFESPVENNERFKHLPILPESLRFHDVDLQLYDPSKASGKLVLRRQKNDGEGGLEEITSAFDFSLSKNASHTVFDDSPASIDDCPFVNGGSVHAT</sequence>
<dbReference type="PROSITE" id="PS00463">
    <property type="entry name" value="ZN2_CY6_FUNGAL_1"/>
    <property type="match status" value="1"/>
</dbReference>
<organism evidence="8 9">
    <name type="scientific">Oculimacula yallundae</name>
    <dbReference type="NCBI Taxonomy" id="86028"/>
    <lineage>
        <taxon>Eukaryota</taxon>
        <taxon>Fungi</taxon>
        <taxon>Dikarya</taxon>
        <taxon>Ascomycota</taxon>
        <taxon>Pezizomycotina</taxon>
        <taxon>Leotiomycetes</taxon>
        <taxon>Helotiales</taxon>
        <taxon>Ploettnerulaceae</taxon>
        <taxon>Oculimacula</taxon>
    </lineage>
</organism>
<proteinExistence type="predicted"/>
<keyword evidence="5" id="KW-0804">Transcription</keyword>
<keyword evidence="3" id="KW-0805">Transcription regulation</keyword>
<dbReference type="Pfam" id="PF11951">
    <property type="entry name" value="Fungal_trans_2"/>
    <property type="match status" value="1"/>
</dbReference>
<dbReference type="PANTHER" id="PTHR36206">
    <property type="entry name" value="ASPERCRYPTIN BIOSYNTHESIS CLUSTER-SPECIFIC TRANSCRIPTION REGULATOR ATNN-RELATED"/>
    <property type="match status" value="1"/>
</dbReference>
<keyword evidence="6" id="KW-0539">Nucleus</keyword>
<gene>
    <name evidence="8" type="ORF">VTL71DRAFT_9623</name>
</gene>
<keyword evidence="2" id="KW-0862">Zinc</keyword>
<dbReference type="Gene3D" id="4.10.240.10">
    <property type="entry name" value="Zn(2)-C6 fungal-type DNA-binding domain"/>
    <property type="match status" value="1"/>
</dbReference>
<dbReference type="InterPro" id="IPR021858">
    <property type="entry name" value="Fun_TF"/>
</dbReference>
<evidence type="ECO:0000259" key="7">
    <source>
        <dbReference type="PROSITE" id="PS50048"/>
    </source>
</evidence>
<dbReference type="InterPro" id="IPR036864">
    <property type="entry name" value="Zn2-C6_fun-type_DNA-bd_sf"/>
</dbReference>
<dbReference type="SUPFAM" id="SSF57701">
    <property type="entry name" value="Zn2/Cys6 DNA-binding domain"/>
    <property type="match status" value="1"/>
</dbReference>
<dbReference type="Pfam" id="PF00172">
    <property type="entry name" value="Zn_clus"/>
    <property type="match status" value="1"/>
</dbReference>